<sequence length="124" mass="14188">MIHLVFLRGVMPSGKNRVPMKQLQELLRDNSYPDARTYLHTGNIILTTEKEAHELATHIHMLIITQIGPDLGIIIRTPQEVQSLLANNPFQRPGDDLKRVFFSMLSQQPTEEEIRIIRANSCCL</sequence>
<dbReference type="RefSeq" id="WP_016175114.1">
    <property type="nucleotide sequence ID" value="NZ_KE136389.1"/>
</dbReference>
<dbReference type="PANTHER" id="PTHR36439">
    <property type="entry name" value="BLL4334 PROTEIN"/>
    <property type="match status" value="1"/>
</dbReference>
<evidence type="ECO:0000313" key="1">
    <source>
        <dbReference type="EMBL" id="EOT29365.1"/>
    </source>
</evidence>
<dbReference type="EMBL" id="AHYT01000004">
    <property type="protein sequence ID" value="EOT29365.1"/>
    <property type="molecule type" value="Genomic_DNA"/>
</dbReference>
<protein>
    <recommendedName>
        <fullName evidence="3">DUF1697 domain-containing protein</fullName>
    </recommendedName>
</protein>
<comment type="caution">
    <text evidence="1">The sequence shown here is derived from an EMBL/GenBank/DDBJ whole genome shotgun (WGS) entry which is preliminary data.</text>
</comment>
<dbReference type="Proteomes" id="UP000014136">
    <property type="component" value="Unassembled WGS sequence"/>
</dbReference>
<evidence type="ECO:0000313" key="2">
    <source>
        <dbReference type="Proteomes" id="UP000014136"/>
    </source>
</evidence>
<proteinExistence type="predicted"/>
<dbReference type="STRING" id="41997.RV16_GL000253"/>
<organism evidence="1 2">
    <name type="scientific">Enterococcus saccharolyticus subsp. saccharolyticus ATCC 43076</name>
    <dbReference type="NCBI Taxonomy" id="1139996"/>
    <lineage>
        <taxon>Bacteria</taxon>
        <taxon>Bacillati</taxon>
        <taxon>Bacillota</taxon>
        <taxon>Bacilli</taxon>
        <taxon>Lactobacillales</taxon>
        <taxon>Enterococcaceae</taxon>
        <taxon>Enterococcus</taxon>
    </lineage>
</organism>
<evidence type="ECO:0008006" key="3">
    <source>
        <dbReference type="Google" id="ProtNLM"/>
    </source>
</evidence>
<dbReference type="HOGENOM" id="CLU_2000404_0_0_9"/>
<dbReference type="PATRIC" id="fig|1139996.3.peg.1297"/>
<gene>
    <name evidence="1" type="ORF">OMQ_01317</name>
</gene>
<name>S0NXC8_9ENTE</name>
<keyword evidence="2" id="KW-1185">Reference proteome</keyword>
<accession>S0NXC8</accession>
<dbReference type="eggNOG" id="COG3797">
    <property type="taxonomic scope" value="Bacteria"/>
</dbReference>
<reference evidence="1 2" key="1">
    <citation type="submission" date="2013-03" db="EMBL/GenBank/DDBJ databases">
        <title>The Genome Sequence of Enterococcus saccharolyticus ATCC_43076 (Illumina only assembly).</title>
        <authorList>
            <consortium name="The Broad Institute Genomics Platform"/>
            <consortium name="The Broad Institute Genome Sequencing Center for Infectious Disease"/>
            <person name="Earl A."/>
            <person name="Russ C."/>
            <person name="Gilmore M."/>
            <person name="Surin D."/>
            <person name="Walker B."/>
            <person name="Young S."/>
            <person name="Zeng Q."/>
            <person name="Gargeya S."/>
            <person name="Fitzgerald M."/>
            <person name="Haas B."/>
            <person name="Abouelleil A."/>
            <person name="Allen A.W."/>
            <person name="Alvarado L."/>
            <person name="Arachchi H.M."/>
            <person name="Berlin A.M."/>
            <person name="Chapman S.B."/>
            <person name="Gainer-Dewar J."/>
            <person name="Goldberg J."/>
            <person name="Griggs A."/>
            <person name="Gujja S."/>
            <person name="Hansen M."/>
            <person name="Howarth C."/>
            <person name="Imamovic A."/>
            <person name="Ireland A."/>
            <person name="Larimer J."/>
            <person name="McCowan C."/>
            <person name="Murphy C."/>
            <person name="Pearson M."/>
            <person name="Poon T.W."/>
            <person name="Priest M."/>
            <person name="Roberts A."/>
            <person name="Saif S."/>
            <person name="Shea T."/>
            <person name="Sisk P."/>
            <person name="Sykes S."/>
            <person name="Wortman J."/>
            <person name="Nusbaum C."/>
            <person name="Birren B."/>
        </authorList>
    </citation>
    <scope>NUCLEOTIDE SEQUENCE [LARGE SCALE GENOMIC DNA]</scope>
    <source>
        <strain evidence="1 2">ATCC 43076</strain>
    </source>
</reference>
<dbReference type="PANTHER" id="PTHR36439:SF1">
    <property type="entry name" value="DUF1697 DOMAIN-CONTAINING PROTEIN"/>
    <property type="match status" value="1"/>
</dbReference>
<dbReference type="Pfam" id="PF08002">
    <property type="entry name" value="DUF1697"/>
    <property type="match status" value="1"/>
</dbReference>
<dbReference type="InterPro" id="IPR012545">
    <property type="entry name" value="DUF1697"/>
</dbReference>
<dbReference type="AlphaFoldDB" id="S0NXC8"/>
<dbReference type="SUPFAM" id="SSF160379">
    <property type="entry name" value="SP0830-like"/>
    <property type="match status" value="1"/>
</dbReference>
<dbReference type="OrthoDB" id="9806494at2"/>
<dbReference type="Gene3D" id="3.30.70.1280">
    <property type="entry name" value="SP0830-like domains"/>
    <property type="match status" value="1"/>
</dbReference>